<reference evidence="1" key="1">
    <citation type="submission" date="2019-11" db="EMBL/GenBank/DDBJ databases">
        <title>Nori genome reveals adaptations in red seaweeds to the harsh intertidal environment.</title>
        <authorList>
            <person name="Wang D."/>
            <person name="Mao Y."/>
        </authorList>
    </citation>
    <scope>NUCLEOTIDE SEQUENCE</scope>
    <source>
        <tissue evidence="1">Gametophyte</tissue>
    </source>
</reference>
<keyword evidence="2" id="KW-1185">Reference proteome</keyword>
<organism evidence="1 2">
    <name type="scientific">Pyropia yezoensis</name>
    <name type="common">Susabi-nori</name>
    <name type="synonym">Porphyra yezoensis</name>
    <dbReference type="NCBI Taxonomy" id="2788"/>
    <lineage>
        <taxon>Eukaryota</taxon>
        <taxon>Rhodophyta</taxon>
        <taxon>Bangiophyceae</taxon>
        <taxon>Bangiales</taxon>
        <taxon>Bangiaceae</taxon>
        <taxon>Pyropia</taxon>
    </lineage>
</organism>
<comment type="caution">
    <text evidence="1">The sequence shown here is derived from an EMBL/GenBank/DDBJ whole genome shotgun (WGS) entry which is preliminary data.</text>
</comment>
<accession>A0ACC3CBQ7</accession>
<protein>
    <submittedName>
        <fullName evidence="1">Uncharacterized protein</fullName>
    </submittedName>
</protein>
<proteinExistence type="predicted"/>
<evidence type="ECO:0000313" key="2">
    <source>
        <dbReference type="Proteomes" id="UP000798662"/>
    </source>
</evidence>
<dbReference type="EMBL" id="CM020620">
    <property type="protein sequence ID" value="KAK1867691.1"/>
    <property type="molecule type" value="Genomic_DNA"/>
</dbReference>
<name>A0ACC3CBQ7_PYRYE</name>
<gene>
    <name evidence="1" type="ORF">I4F81_010196</name>
</gene>
<dbReference type="Proteomes" id="UP000798662">
    <property type="component" value="Chromosome 3"/>
</dbReference>
<evidence type="ECO:0000313" key="1">
    <source>
        <dbReference type="EMBL" id="KAK1867691.1"/>
    </source>
</evidence>
<sequence length="260" mass="27070">MARDYEYGGSGGTRTGDDPPKNVGVIIHGIFSVLLLTLSLTLVATSVYNVVKSNSAALPLRYDGPSFFHAATRLGILGVCLGVALALLYVAMGAVLTARRSRIPIAFAIAVVTAQFIAFVLMLFLAVSTLLVAAVPLRSAVDAYWADAWAQTVAAAPTDVCSIERSLGCRGYRNDQCEACTPSEAAAGGCTAAQRRVCAPCVGGSTAGGRGCVREIEVLTRRWFEPLGIVASVLAGLLLIHMLLISALAAPPRRAPGHAA</sequence>